<proteinExistence type="predicted"/>
<comment type="caution">
    <text evidence="1">The sequence shown here is derived from an EMBL/GenBank/DDBJ whole genome shotgun (WGS) entry which is preliminary data.</text>
</comment>
<gene>
    <name evidence="1" type="ORF">BJX68DRAFT_279749</name>
</gene>
<reference evidence="1 2" key="1">
    <citation type="submission" date="2024-07" db="EMBL/GenBank/DDBJ databases">
        <title>Section-level genome sequencing and comparative genomics of Aspergillus sections Usti and Cavernicolus.</title>
        <authorList>
            <consortium name="Lawrence Berkeley National Laboratory"/>
            <person name="Nybo J.L."/>
            <person name="Vesth T.C."/>
            <person name="Theobald S."/>
            <person name="Frisvad J.C."/>
            <person name="Larsen T.O."/>
            <person name="Kjaerboelling I."/>
            <person name="Rothschild-Mancinelli K."/>
            <person name="Lyhne E.K."/>
            <person name="Kogle M.E."/>
            <person name="Barry K."/>
            <person name="Clum A."/>
            <person name="Na H."/>
            <person name="Ledsgaard L."/>
            <person name="Lin J."/>
            <person name="Lipzen A."/>
            <person name="Kuo A."/>
            <person name="Riley R."/>
            <person name="Mondo S."/>
            <person name="LaButti K."/>
            <person name="Haridas S."/>
            <person name="Pangalinan J."/>
            <person name="Salamov A.A."/>
            <person name="Simmons B.A."/>
            <person name="Magnuson J.K."/>
            <person name="Chen J."/>
            <person name="Drula E."/>
            <person name="Henrissat B."/>
            <person name="Wiebenga A."/>
            <person name="Lubbers R.J."/>
            <person name="Gomes A.C."/>
            <person name="Macurrencykelacurrency M.R."/>
            <person name="Stajich J."/>
            <person name="Grigoriev I.V."/>
            <person name="Mortensen U.H."/>
            <person name="De vries R.P."/>
            <person name="Baker S.E."/>
            <person name="Andersen M.R."/>
        </authorList>
    </citation>
    <scope>NUCLEOTIDE SEQUENCE [LARGE SCALE GENOMIC DNA]</scope>
    <source>
        <strain evidence="1 2">CBS 756.74</strain>
    </source>
</reference>
<sequence>MSHPVERPATPSVLSTTLQGYHLSILSESPDSESDPVSSTSDYPCCRLPPVPELFTLAEAIPQLDLNKSATLEERFLKSLAIQPAVGSTVRATAVVPQDRRAAGHYLLIDLLCHRLFSTFRDQEGIRNFSVYYYERFIPGDTLTVVARKVFRRQLSWLEATVARDSVLVATATAQYDAAGLEPEGGIQISAEKLFTDFDGVHPCVLSDDRDLW</sequence>
<dbReference type="EMBL" id="JBFXLR010000082">
    <property type="protein sequence ID" value="KAL2838687.1"/>
    <property type="molecule type" value="Genomic_DNA"/>
</dbReference>
<evidence type="ECO:0000313" key="1">
    <source>
        <dbReference type="EMBL" id="KAL2838687.1"/>
    </source>
</evidence>
<evidence type="ECO:0000313" key="2">
    <source>
        <dbReference type="Proteomes" id="UP001610444"/>
    </source>
</evidence>
<evidence type="ECO:0008006" key="3">
    <source>
        <dbReference type="Google" id="ProtNLM"/>
    </source>
</evidence>
<dbReference type="GeneID" id="98163956"/>
<keyword evidence="2" id="KW-1185">Reference proteome</keyword>
<protein>
    <recommendedName>
        <fullName evidence="3">Thioesterase domain-containing protein</fullName>
    </recommendedName>
</protein>
<dbReference type="Proteomes" id="UP001610444">
    <property type="component" value="Unassembled WGS sequence"/>
</dbReference>
<accession>A0ABR4JF90</accession>
<dbReference type="RefSeq" id="XP_070893156.1">
    <property type="nucleotide sequence ID" value="XM_071048792.1"/>
</dbReference>
<organism evidence="1 2">
    <name type="scientific">Aspergillus pseudodeflectus</name>
    <dbReference type="NCBI Taxonomy" id="176178"/>
    <lineage>
        <taxon>Eukaryota</taxon>
        <taxon>Fungi</taxon>
        <taxon>Dikarya</taxon>
        <taxon>Ascomycota</taxon>
        <taxon>Pezizomycotina</taxon>
        <taxon>Eurotiomycetes</taxon>
        <taxon>Eurotiomycetidae</taxon>
        <taxon>Eurotiales</taxon>
        <taxon>Aspergillaceae</taxon>
        <taxon>Aspergillus</taxon>
        <taxon>Aspergillus subgen. Nidulantes</taxon>
    </lineage>
</organism>
<name>A0ABR4JF90_9EURO</name>